<feature type="non-terminal residue" evidence="2">
    <location>
        <position position="177"/>
    </location>
</feature>
<dbReference type="Proteomes" id="UP001381693">
    <property type="component" value="Unassembled WGS sequence"/>
</dbReference>
<dbReference type="EMBL" id="JAXCGZ010009847">
    <property type="protein sequence ID" value="KAK7076109.1"/>
    <property type="molecule type" value="Genomic_DNA"/>
</dbReference>
<keyword evidence="3" id="KW-1185">Reference proteome</keyword>
<dbReference type="AlphaFoldDB" id="A0AAN8XB47"/>
<organism evidence="2 3">
    <name type="scientific">Halocaridina rubra</name>
    <name type="common">Hawaiian red shrimp</name>
    <dbReference type="NCBI Taxonomy" id="373956"/>
    <lineage>
        <taxon>Eukaryota</taxon>
        <taxon>Metazoa</taxon>
        <taxon>Ecdysozoa</taxon>
        <taxon>Arthropoda</taxon>
        <taxon>Crustacea</taxon>
        <taxon>Multicrustacea</taxon>
        <taxon>Malacostraca</taxon>
        <taxon>Eumalacostraca</taxon>
        <taxon>Eucarida</taxon>
        <taxon>Decapoda</taxon>
        <taxon>Pleocyemata</taxon>
        <taxon>Caridea</taxon>
        <taxon>Atyoidea</taxon>
        <taxon>Atyidae</taxon>
        <taxon>Halocaridina</taxon>
    </lineage>
</organism>
<sequence length="177" mass="19706">MLNFPKHCFNPSLLPGSQGLHLSLDYCLFQEYNQSSCFYSKICFPSICTFSFCHSASCLSDFFQATKCNNFRTEFASCRSRRCLRSSASEGTKDDDLEPYSLVSEFYPGPSQTQHLESEEESEDDLAETLDDQNVDHEDIEDDVEALGAVGPHSGAPARGYIQESGDPSVDPESILK</sequence>
<evidence type="ECO:0000256" key="1">
    <source>
        <dbReference type="SAM" id="MobiDB-lite"/>
    </source>
</evidence>
<protein>
    <submittedName>
        <fullName evidence="2">Uncharacterized protein</fullName>
    </submittedName>
</protein>
<feature type="region of interest" description="Disordered" evidence="1">
    <location>
        <begin position="84"/>
        <end position="177"/>
    </location>
</feature>
<evidence type="ECO:0000313" key="3">
    <source>
        <dbReference type="Proteomes" id="UP001381693"/>
    </source>
</evidence>
<name>A0AAN8XB47_HALRR</name>
<proteinExistence type="predicted"/>
<feature type="compositionally biased region" description="Acidic residues" evidence="1">
    <location>
        <begin position="118"/>
        <end position="145"/>
    </location>
</feature>
<gene>
    <name evidence="2" type="ORF">SK128_025597</name>
</gene>
<accession>A0AAN8XB47</accession>
<reference evidence="2 3" key="1">
    <citation type="submission" date="2023-11" db="EMBL/GenBank/DDBJ databases">
        <title>Halocaridina rubra genome assembly.</title>
        <authorList>
            <person name="Smith C."/>
        </authorList>
    </citation>
    <scope>NUCLEOTIDE SEQUENCE [LARGE SCALE GENOMIC DNA]</scope>
    <source>
        <strain evidence="2">EP-1</strain>
        <tissue evidence="2">Whole</tissue>
    </source>
</reference>
<comment type="caution">
    <text evidence="2">The sequence shown here is derived from an EMBL/GenBank/DDBJ whole genome shotgun (WGS) entry which is preliminary data.</text>
</comment>
<evidence type="ECO:0000313" key="2">
    <source>
        <dbReference type="EMBL" id="KAK7076109.1"/>
    </source>
</evidence>